<accession>A0A024E978</accession>
<dbReference type="KEGG" id="pman:OU5_2263"/>
<reference evidence="1 2" key="1">
    <citation type="journal article" date="2012" name="J. Bacteriol.">
        <title>Genome sequence of cold-adapted Pseudomonas mandelii strain JR-1.</title>
        <authorList>
            <person name="Jang S.H."/>
            <person name="Kim J."/>
            <person name="Kim J."/>
            <person name="Hong S."/>
            <person name="Lee C."/>
        </authorList>
    </citation>
    <scope>NUCLEOTIDE SEQUENCE [LARGE SCALE GENOMIC DNA]</scope>
    <source>
        <strain evidence="1 2">JR-1</strain>
    </source>
</reference>
<evidence type="ECO:0000313" key="1">
    <source>
        <dbReference type="EMBL" id="AHZ69342.1"/>
    </source>
</evidence>
<dbReference type="Proteomes" id="UP000026913">
    <property type="component" value="Chromosome"/>
</dbReference>
<dbReference type="AlphaFoldDB" id="A0A024E978"/>
<dbReference type="EMBL" id="CP005960">
    <property type="protein sequence ID" value="AHZ69342.1"/>
    <property type="molecule type" value="Genomic_DNA"/>
</dbReference>
<protein>
    <submittedName>
        <fullName evidence="1">Uncharacterized protein</fullName>
    </submittedName>
</protein>
<gene>
    <name evidence="1" type="ORF">OU5_2263</name>
</gene>
<dbReference type="HOGENOM" id="CLU_3315574_0_0_6"/>
<sequence length="39" mass="4263">MGGQIGQCFIHRISGKFVERCRAKEGHQPGFSAMGARLT</sequence>
<evidence type="ECO:0000313" key="2">
    <source>
        <dbReference type="Proteomes" id="UP000026913"/>
    </source>
</evidence>
<organism evidence="1 2">
    <name type="scientific">Pseudomonas mandelii JR-1</name>
    <dbReference type="NCBI Taxonomy" id="1147786"/>
    <lineage>
        <taxon>Bacteria</taxon>
        <taxon>Pseudomonadati</taxon>
        <taxon>Pseudomonadota</taxon>
        <taxon>Gammaproteobacteria</taxon>
        <taxon>Pseudomonadales</taxon>
        <taxon>Pseudomonadaceae</taxon>
        <taxon>Pseudomonas</taxon>
    </lineage>
</organism>
<proteinExistence type="predicted"/>
<name>A0A024E978_9PSED</name>